<protein>
    <submittedName>
        <fullName evidence="1">Uncharacterized protein</fullName>
    </submittedName>
</protein>
<name>A0AAN6YBV9_9PEZI</name>
<organism evidence="1 2">
    <name type="scientific">Rhypophila decipiens</name>
    <dbReference type="NCBI Taxonomy" id="261697"/>
    <lineage>
        <taxon>Eukaryota</taxon>
        <taxon>Fungi</taxon>
        <taxon>Dikarya</taxon>
        <taxon>Ascomycota</taxon>
        <taxon>Pezizomycotina</taxon>
        <taxon>Sordariomycetes</taxon>
        <taxon>Sordariomycetidae</taxon>
        <taxon>Sordariales</taxon>
        <taxon>Naviculisporaceae</taxon>
        <taxon>Rhypophila</taxon>
    </lineage>
</organism>
<reference evidence="1" key="2">
    <citation type="submission" date="2023-05" db="EMBL/GenBank/DDBJ databases">
        <authorList>
            <consortium name="Lawrence Berkeley National Laboratory"/>
            <person name="Steindorff A."/>
            <person name="Hensen N."/>
            <person name="Bonometti L."/>
            <person name="Westerberg I."/>
            <person name="Brannstrom I.O."/>
            <person name="Guillou S."/>
            <person name="Cros-Aarteil S."/>
            <person name="Calhoun S."/>
            <person name="Haridas S."/>
            <person name="Kuo A."/>
            <person name="Mondo S."/>
            <person name="Pangilinan J."/>
            <person name="Riley R."/>
            <person name="Labutti K."/>
            <person name="Andreopoulos B."/>
            <person name="Lipzen A."/>
            <person name="Chen C."/>
            <person name="Yanf M."/>
            <person name="Daum C."/>
            <person name="Ng V."/>
            <person name="Clum A."/>
            <person name="Ohm R."/>
            <person name="Martin F."/>
            <person name="Silar P."/>
            <person name="Natvig D."/>
            <person name="Lalanne C."/>
            <person name="Gautier V."/>
            <person name="Ament-Velasquez S.L."/>
            <person name="Kruys A."/>
            <person name="Hutchinson M.I."/>
            <person name="Powell A.J."/>
            <person name="Barry K."/>
            <person name="Miller A.N."/>
            <person name="Grigoriev I.V."/>
            <person name="Debuchy R."/>
            <person name="Gladieux P."/>
            <person name="Thoren M.H."/>
            <person name="Johannesson H."/>
        </authorList>
    </citation>
    <scope>NUCLEOTIDE SEQUENCE</scope>
    <source>
        <strain evidence="1">PSN293</strain>
    </source>
</reference>
<reference evidence="1" key="1">
    <citation type="journal article" date="2023" name="Mol. Phylogenet. Evol.">
        <title>Genome-scale phylogeny and comparative genomics of the fungal order Sordariales.</title>
        <authorList>
            <person name="Hensen N."/>
            <person name="Bonometti L."/>
            <person name="Westerberg I."/>
            <person name="Brannstrom I.O."/>
            <person name="Guillou S."/>
            <person name="Cros-Aarteil S."/>
            <person name="Calhoun S."/>
            <person name="Haridas S."/>
            <person name="Kuo A."/>
            <person name="Mondo S."/>
            <person name="Pangilinan J."/>
            <person name="Riley R."/>
            <person name="LaButti K."/>
            <person name="Andreopoulos B."/>
            <person name="Lipzen A."/>
            <person name="Chen C."/>
            <person name="Yan M."/>
            <person name="Daum C."/>
            <person name="Ng V."/>
            <person name="Clum A."/>
            <person name="Steindorff A."/>
            <person name="Ohm R.A."/>
            <person name="Martin F."/>
            <person name="Silar P."/>
            <person name="Natvig D.O."/>
            <person name="Lalanne C."/>
            <person name="Gautier V."/>
            <person name="Ament-Velasquez S.L."/>
            <person name="Kruys A."/>
            <person name="Hutchinson M.I."/>
            <person name="Powell A.J."/>
            <person name="Barry K."/>
            <person name="Miller A.N."/>
            <person name="Grigoriev I.V."/>
            <person name="Debuchy R."/>
            <person name="Gladieux P."/>
            <person name="Hiltunen Thoren M."/>
            <person name="Johannesson H."/>
        </authorList>
    </citation>
    <scope>NUCLEOTIDE SEQUENCE</scope>
    <source>
        <strain evidence="1">PSN293</strain>
    </source>
</reference>
<evidence type="ECO:0000313" key="1">
    <source>
        <dbReference type="EMBL" id="KAK4216179.1"/>
    </source>
</evidence>
<accession>A0AAN6YBV9</accession>
<dbReference type="AlphaFoldDB" id="A0AAN6YBV9"/>
<comment type="caution">
    <text evidence="1">The sequence shown here is derived from an EMBL/GenBank/DDBJ whole genome shotgun (WGS) entry which is preliminary data.</text>
</comment>
<sequence length="200" mass="22261">MMGSKASKAGEDGDPVFLVSVCSDTEQWLVRWQWQYLGGSQAKVLASSRLTCQDEPEIVSFMVDSSVEKKTMYGLSSSNHARYCTRVLCKVGGWWLTSSGLLDGWLRLNSSNSDQPQLGSFDHAIKTQRGAQNESLIVRQRQALHALLRLAVRSEAEIVVGKVEECEVGKKEEIRSECKGRPKYSWRADSDKQKTSVGSV</sequence>
<dbReference type="EMBL" id="MU858071">
    <property type="protein sequence ID" value="KAK4216179.1"/>
    <property type="molecule type" value="Genomic_DNA"/>
</dbReference>
<proteinExistence type="predicted"/>
<evidence type="ECO:0000313" key="2">
    <source>
        <dbReference type="Proteomes" id="UP001301769"/>
    </source>
</evidence>
<dbReference type="Proteomes" id="UP001301769">
    <property type="component" value="Unassembled WGS sequence"/>
</dbReference>
<keyword evidence="2" id="KW-1185">Reference proteome</keyword>
<gene>
    <name evidence="1" type="ORF">QBC37DRAFT_417517</name>
</gene>